<dbReference type="GO" id="GO:0000432">
    <property type="term" value="P:positive regulation of transcription from RNA polymerase II promoter by glucose"/>
    <property type="evidence" value="ECO:0007669"/>
    <property type="project" value="TreeGrafter"/>
</dbReference>
<feature type="region of interest" description="Disordered" evidence="1">
    <location>
        <begin position="1"/>
        <end position="82"/>
    </location>
</feature>
<feature type="compositionally biased region" description="Basic and acidic residues" evidence="1">
    <location>
        <begin position="198"/>
        <end position="209"/>
    </location>
</feature>
<gene>
    <name evidence="2" type="ORF">KLDO_g2307</name>
</gene>
<reference evidence="2 3" key="1">
    <citation type="submission" date="2014-03" db="EMBL/GenBank/DDBJ databases">
        <title>The genome of Kluyveromyces dobzhanskii.</title>
        <authorList>
            <person name="Nystedt B."/>
            <person name="Astrom S."/>
        </authorList>
    </citation>
    <scope>NUCLEOTIDE SEQUENCE [LARGE SCALE GENOMIC DNA]</scope>
    <source>
        <strain evidence="2 3">CBS 2104</strain>
    </source>
</reference>
<name>A0A0A8L544_9SACH</name>
<feature type="compositionally biased region" description="Polar residues" evidence="1">
    <location>
        <begin position="13"/>
        <end position="40"/>
    </location>
</feature>
<feature type="compositionally biased region" description="Polar residues" evidence="1">
    <location>
        <begin position="69"/>
        <end position="82"/>
    </location>
</feature>
<feature type="compositionally biased region" description="Low complexity" evidence="1">
    <location>
        <begin position="345"/>
        <end position="361"/>
    </location>
</feature>
<organism evidence="2 3">
    <name type="scientific">Kluyveromyces dobzhanskii CBS 2104</name>
    <dbReference type="NCBI Taxonomy" id="1427455"/>
    <lineage>
        <taxon>Eukaryota</taxon>
        <taxon>Fungi</taxon>
        <taxon>Dikarya</taxon>
        <taxon>Ascomycota</taxon>
        <taxon>Saccharomycotina</taxon>
        <taxon>Saccharomycetes</taxon>
        <taxon>Saccharomycetales</taxon>
        <taxon>Saccharomycetaceae</taxon>
        <taxon>Kluyveromyces</taxon>
    </lineage>
</organism>
<feature type="compositionally biased region" description="Polar residues" evidence="1">
    <location>
        <begin position="376"/>
        <end position="391"/>
    </location>
</feature>
<dbReference type="GO" id="GO:0005634">
    <property type="term" value="C:nucleus"/>
    <property type="evidence" value="ECO:0007669"/>
    <property type="project" value="TreeGrafter"/>
</dbReference>
<proteinExistence type="predicted"/>
<dbReference type="Pfam" id="PF10330">
    <property type="entry name" value="Stb3"/>
    <property type="match status" value="1"/>
</dbReference>
<dbReference type="InterPro" id="IPR018818">
    <property type="entry name" value="Stb3"/>
</dbReference>
<dbReference type="Proteomes" id="UP000031516">
    <property type="component" value="Unassembled WGS sequence"/>
</dbReference>
<keyword evidence="3" id="KW-1185">Reference proteome</keyword>
<feature type="region of interest" description="Disordered" evidence="1">
    <location>
        <begin position="452"/>
        <end position="507"/>
    </location>
</feature>
<dbReference type="GO" id="GO:0043565">
    <property type="term" value="F:sequence-specific DNA binding"/>
    <property type="evidence" value="ECO:0007669"/>
    <property type="project" value="TreeGrafter"/>
</dbReference>
<dbReference type="PANTHER" id="PTHR28164">
    <property type="entry name" value="PROTEIN STB3"/>
    <property type="match status" value="1"/>
</dbReference>
<evidence type="ECO:0000313" key="3">
    <source>
        <dbReference type="Proteomes" id="UP000031516"/>
    </source>
</evidence>
<protein>
    <submittedName>
        <fullName evidence="2">WGS project CCBQ000000000 data, contig 00102</fullName>
    </submittedName>
</protein>
<accession>A0A0A8L544</accession>
<feature type="region of interest" description="Disordered" evidence="1">
    <location>
        <begin position="338"/>
        <end position="424"/>
    </location>
</feature>
<feature type="compositionally biased region" description="Polar residues" evidence="1">
    <location>
        <begin position="47"/>
        <end position="56"/>
    </location>
</feature>
<feature type="region of interest" description="Disordered" evidence="1">
    <location>
        <begin position="197"/>
        <end position="302"/>
    </location>
</feature>
<evidence type="ECO:0000256" key="1">
    <source>
        <dbReference type="SAM" id="MobiDB-lite"/>
    </source>
</evidence>
<dbReference type="PANTHER" id="PTHR28164:SF1">
    <property type="entry name" value="PROTEIN STB3"/>
    <property type="match status" value="1"/>
</dbReference>
<evidence type="ECO:0000313" key="2">
    <source>
        <dbReference type="EMBL" id="CDO94022.1"/>
    </source>
</evidence>
<dbReference type="OrthoDB" id="5391991at2759"/>
<dbReference type="AlphaFoldDB" id="A0A0A8L544"/>
<sequence>MTEPQPRAHGVCTDQNSDSAGQPAGNQTGKPDTKENSGSSVVKDENSVMSQRQVSKSEVYKPGSRVVSPRTTPSTGHTEYQSNAKKMVFSHKPISTTSPEAQQAAQQVTPEKLSQLLLEKGPLAIRFITKALSKEIPKFADLSASKQRRLITSALESGDETNSVVFAKIGWGQWSAIKVEDPKDFVRQREITNIANSKIKDQMASDKRRSSGGGVVRPTGLSHNVQVKDPIPDPNSGRSGSGNRIGNSSTTTAAPFVPPKVAAKNSTSTSTSTSTFLDENVLVSDDDDEEDDNRYYDEEDEEEFNAFRLNQDVFRRRQSSVISDNNSPPNELELAVRTKLKDGSRSGSRSVQRQRISQSSSSKRRSSSVTKPYRSSFASLTHSNNSETLLSDPSLRRMSTHSDHRNKSVVQFSGSETDNDIIGHITSSRRESRLSFTNESSIRSTLASHLNKHNHSQENQENIVHSDTDEEDWQAIGAETLREHGSSPTSASPRDQDAAFALMSLKS</sequence>
<dbReference type="EMBL" id="CCBQ010000027">
    <property type="protein sequence ID" value="CDO94022.1"/>
    <property type="molecule type" value="Genomic_DNA"/>
</dbReference>
<feature type="compositionally biased region" description="Low complexity" evidence="1">
    <location>
        <begin position="235"/>
        <end position="283"/>
    </location>
</feature>
<feature type="compositionally biased region" description="Acidic residues" evidence="1">
    <location>
        <begin position="284"/>
        <end position="302"/>
    </location>
</feature>
<comment type="caution">
    <text evidence="2">The sequence shown here is derived from an EMBL/GenBank/DDBJ whole genome shotgun (WGS) entry which is preliminary data.</text>
</comment>